<dbReference type="Proteomes" id="UP001175228">
    <property type="component" value="Unassembled WGS sequence"/>
</dbReference>
<evidence type="ECO:0000313" key="1">
    <source>
        <dbReference type="EMBL" id="KAK0503710.1"/>
    </source>
</evidence>
<comment type="caution">
    <text evidence="1">The sequence shown here is derived from an EMBL/GenBank/DDBJ whole genome shotgun (WGS) entry which is preliminary data.</text>
</comment>
<name>A0AA39QIS8_9AGAR</name>
<reference evidence="1" key="1">
    <citation type="submission" date="2023-06" db="EMBL/GenBank/DDBJ databases">
        <authorList>
            <consortium name="Lawrence Berkeley National Laboratory"/>
            <person name="Ahrendt S."/>
            <person name="Sahu N."/>
            <person name="Indic B."/>
            <person name="Wong-Bajracharya J."/>
            <person name="Merenyi Z."/>
            <person name="Ke H.-M."/>
            <person name="Monk M."/>
            <person name="Kocsube S."/>
            <person name="Drula E."/>
            <person name="Lipzen A."/>
            <person name="Balint B."/>
            <person name="Henrissat B."/>
            <person name="Andreopoulos B."/>
            <person name="Martin F.M."/>
            <person name="Harder C.B."/>
            <person name="Rigling D."/>
            <person name="Ford K.L."/>
            <person name="Foster G.D."/>
            <person name="Pangilinan J."/>
            <person name="Papanicolaou A."/>
            <person name="Barry K."/>
            <person name="LaButti K."/>
            <person name="Viragh M."/>
            <person name="Koriabine M."/>
            <person name="Yan M."/>
            <person name="Riley R."/>
            <person name="Champramary S."/>
            <person name="Plett K.L."/>
            <person name="Tsai I.J."/>
            <person name="Slot J."/>
            <person name="Sipos G."/>
            <person name="Plett J."/>
            <person name="Nagy L.G."/>
            <person name="Grigoriev I.V."/>
        </authorList>
    </citation>
    <scope>NUCLEOTIDE SEQUENCE</scope>
    <source>
        <strain evidence="1">HWK02</strain>
    </source>
</reference>
<sequence>MFQYHYQDLFALDSEARKYPNLGGGFPPLLGAPVLDLLHSWYFQTPGVWGHLSLTGARARARLFALKLADGSLIWFFLSVSSEGTTGELLAEYEVCSAFANFLDEWEVVGSPEPDAPPGGSVTTAETTPAGDLVESLYVRGNVLITGKRWSALCIPFVWWPWLTVTFVVSRLGGLIVGDIVVGAQSFKNIGSPNGTRRRRFRHSQ</sequence>
<gene>
    <name evidence="1" type="ORF">EDD18DRAFT_1099045</name>
</gene>
<proteinExistence type="predicted"/>
<keyword evidence="2" id="KW-1185">Reference proteome</keyword>
<organism evidence="1 2">
    <name type="scientific">Armillaria luteobubalina</name>
    <dbReference type="NCBI Taxonomy" id="153913"/>
    <lineage>
        <taxon>Eukaryota</taxon>
        <taxon>Fungi</taxon>
        <taxon>Dikarya</taxon>
        <taxon>Basidiomycota</taxon>
        <taxon>Agaricomycotina</taxon>
        <taxon>Agaricomycetes</taxon>
        <taxon>Agaricomycetidae</taxon>
        <taxon>Agaricales</taxon>
        <taxon>Marasmiineae</taxon>
        <taxon>Physalacriaceae</taxon>
        <taxon>Armillaria</taxon>
    </lineage>
</organism>
<dbReference type="AlphaFoldDB" id="A0AA39QIS8"/>
<evidence type="ECO:0000313" key="2">
    <source>
        <dbReference type="Proteomes" id="UP001175228"/>
    </source>
</evidence>
<dbReference type="EMBL" id="JAUEPU010000003">
    <property type="protein sequence ID" value="KAK0503710.1"/>
    <property type="molecule type" value="Genomic_DNA"/>
</dbReference>
<protein>
    <submittedName>
        <fullName evidence="1">Uncharacterized protein</fullName>
    </submittedName>
</protein>
<accession>A0AA39QIS8</accession>